<protein>
    <submittedName>
        <fullName evidence="4">NUDIX hydrolase</fullName>
    </submittedName>
</protein>
<evidence type="ECO:0000313" key="5">
    <source>
        <dbReference type="Proteomes" id="UP000327000"/>
    </source>
</evidence>
<feature type="domain" description="Nudix hydrolase" evidence="3">
    <location>
        <begin position="46"/>
        <end position="175"/>
    </location>
</feature>
<proteinExistence type="predicted"/>
<keyword evidence="2 4" id="KW-0378">Hydrolase</keyword>
<dbReference type="Pfam" id="PF00293">
    <property type="entry name" value="NUDIX"/>
    <property type="match status" value="1"/>
</dbReference>
<evidence type="ECO:0000313" key="4">
    <source>
        <dbReference type="EMBL" id="KAB7841599.1"/>
    </source>
</evidence>
<dbReference type="InterPro" id="IPR000086">
    <property type="entry name" value="NUDIX_hydrolase_dom"/>
</dbReference>
<evidence type="ECO:0000256" key="1">
    <source>
        <dbReference type="ARBA" id="ARBA00001946"/>
    </source>
</evidence>
<reference evidence="4 5" key="1">
    <citation type="journal article" date="2019" name="Microb. Cell Fact.">
        <title>Exploring novel herbicidin analogues by transcriptional regulator overexpression and MS/MS molecular networking.</title>
        <authorList>
            <person name="Shi Y."/>
            <person name="Gu R."/>
            <person name="Li Y."/>
            <person name="Wang X."/>
            <person name="Ren W."/>
            <person name="Li X."/>
            <person name="Wang L."/>
            <person name="Xie Y."/>
            <person name="Hong B."/>
        </authorList>
    </citation>
    <scope>NUCLEOTIDE SEQUENCE [LARGE SCALE GENOMIC DNA]</scope>
    <source>
        <strain evidence="4 5">US-43</strain>
    </source>
</reference>
<dbReference type="PANTHER" id="PTHR43046">
    <property type="entry name" value="GDP-MANNOSE MANNOSYL HYDROLASE"/>
    <property type="match status" value="1"/>
</dbReference>
<dbReference type="PANTHER" id="PTHR43046:SF14">
    <property type="entry name" value="MUTT_NUDIX FAMILY PROTEIN"/>
    <property type="match status" value="1"/>
</dbReference>
<dbReference type="EMBL" id="VOKX01000040">
    <property type="protein sequence ID" value="KAB7841599.1"/>
    <property type="molecule type" value="Genomic_DNA"/>
</dbReference>
<dbReference type="SUPFAM" id="SSF55811">
    <property type="entry name" value="Nudix"/>
    <property type="match status" value="1"/>
</dbReference>
<comment type="caution">
    <text evidence="4">The sequence shown here is derived from an EMBL/GenBank/DDBJ whole genome shotgun (WGS) entry which is preliminary data.</text>
</comment>
<accession>A0A5N5W4S8</accession>
<name>A0A5N5W4S8_STRMB</name>
<dbReference type="Proteomes" id="UP000327000">
    <property type="component" value="Unassembled WGS sequence"/>
</dbReference>
<dbReference type="InterPro" id="IPR015797">
    <property type="entry name" value="NUDIX_hydrolase-like_dom_sf"/>
</dbReference>
<organism evidence="4 5">
    <name type="scientific">Streptomyces mobaraensis</name>
    <name type="common">Streptoverticillium mobaraense</name>
    <dbReference type="NCBI Taxonomy" id="35621"/>
    <lineage>
        <taxon>Bacteria</taxon>
        <taxon>Bacillati</taxon>
        <taxon>Actinomycetota</taxon>
        <taxon>Actinomycetes</taxon>
        <taxon>Kitasatosporales</taxon>
        <taxon>Streptomycetaceae</taxon>
        <taxon>Streptomyces</taxon>
    </lineage>
</organism>
<evidence type="ECO:0000256" key="2">
    <source>
        <dbReference type="ARBA" id="ARBA00022801"/>
    </source>
</evidence>
<gene>
    <name evidence="4" type="ORF">FRZ00_20025</name>
</gene>
<evidence type="ECO:0000259" key="3">
    <source>
        <dbReference type="PROSITE" id="PS51462"/>
    </source>
</evidence>
<dbReference type="Gene3D" id="3.90.79.10">
    <property type="entry name" value="Nucleoside Triphosphate Pyrophosphohydrolase"/>
    <property type="match status" value="1"/>
</dbReference>
<dbReference type="OrthoDB" id="4206674at2"/>
<dbReference type="GO" id="GO:0016787">
    <property type="term" value="F:hydrolase activity"/>
    <property type="evidence" value="ECO:0007669"/>
    <property type="project" value="UniProtKB-KW"/>
</dbReference>
<keyword evidence="5" id="KW-1185">Reference proteome</keyword>
<dbReference type="RefSeq" id="WP_004953870.1">
    <property type="nucleotide sequence ID" value="NZ_JBFADJ010000027.1"/>
</dbReference>
<dbReference type="PROSITE" id="PS51462">
    <property type="entry name" value="NUDIX"/>
    <property type="match status" value="1"/>
</dbReference>
<dbReference type="AlphaFoldDB" id="A0A5N5W4S8"/>
<sequence length="185" mass="19817">MSDDHGGCRGWDRLGTEVLFHGRHLTLHRDRVVQPDGAEGTYERLTLADGARVVAVDDEGWVALVEDAFAPLGRRLLHIPGGAVAAGEDPEAAAARECEEETGRRPGALRRLGAFHPLPSRTSAVTHLYLATDLRRGTLRRDPTEAGMRACWLPLDDAVRLAASGTLTEAGTVTGLLLAARLLSA</sequence>
<comment type="cofactor">
    <cofactor evidence="1">
        <name>Mg(2+)</name>
        <dbReference type="ChEBI" id="CHEBI:18420"/>
    </cofactor>
</comment>